<dbReference type="SUPFAM" id="SSF53474">
    <property type="entry name" value="alpha/beta-Hydrolases"/>
    <property type="match status" value="1"/>
</dbReference>
<protein>
    <recommendedName>
        <fullName evidence="4">Pectin acetylesterase</fullName>
    </recommendedName>
</protein>
<feature type="chain" id="PRO_5035473185" description="Pectin acetylesterase" evidence="1">
    <location>
        <begin position="21"/>
        <end position="446"/>
    </location>
</feature>
<organism evidence="2 3">
    <name type="scientific">Pythium oligandrum</name>
    <name type="common">Mycoparasitic fungus</name>
    <dbReference type="NCBI Taxonomy" id="41045"/>
    <lineage>
        <taxon>Eukaryota</taxon>
        <taxon>Sar</taxon>
        <taxon>Stramenopiles</taxon>
        <taxon>Oomycota</taxon>
        <taxon>Peronosporomycetes</taxon>
        <taxon>Pythiales</taxon>
        <taxon>Pythiaceae</taxon>
        <taxon>Pythium</taxon>
    </lineage>
</organism>
<evidence type="ECO:0000313" key="3">
    <source>
        <dbReference type="Proteomes" id="UP000794436"/>
    </source>
</evidence>
<dbReference type="Pfam" id="PF03283">
    <property type="entry name" value="PAE"/>
    <property type="match status" value="1"/>
</dbReference>
<dbReference type="OrthoDB" id="2015280at2759"/>
<sequence length="446" mass="48273">MLHKLVLAAAAALALTTVSAYRPGDEVCVVSPDNACPLEKLTPSTLDTSTLVYPGGKTRCAFDAFSTTNFTTNATYFFQVFPNQKKDTTKLMLYLQGGGACVDDDTCSFALQCGLGSSSTFTVNARAMSNGVLNRTDENNTFKDWNIVHVPYCTGDIHIGNLVKEPYEPIFASILGNNECLKQNKTAHHNGYENALSAFKWAAANYPKPEHIVLAGSSAGALGAQLFGKMISDLWKVEDNKIRYTIVADSYVGVVPEDKPASRIVDYFNSCTLDFGLSSDIEKKCDNASASVIDVIKPMIKATPFSDWLFIDSKADVVQRKFFELFDDGILGYPFTDLLPEDQFFGNMSTIIEAYKSASSRVSAFFVEGDHHVFLNLVNWYSTTSTSNQTLGAVMRDVLEGNYTRSSSSSSQAGSAGSVNAPAPSSATIPVVSSALILALFGVLML</sequence>
<dbReference type="GO" id="GO:0016787">
    <property type="term" value="F:hydrolase activity"/>
    <property type="evidence" value="ECO:0007669"/>
    <property type="project" value="InterPro"/>
</dbReference>
<name>A0A8K1FEH7_PYTOL</name>
<dbReference type="InterPro" id="IPR029058">
    <property type="entry name" value="AB_hydrolase_fold"/>
</dbReference>
<dbReference type="EMBL" id="SPLM01000109">
    <property type="protein sequence ID" value="TMW59431.1"/>
    <property type="molecule type" value="Genomic_DNA"/>
</dbReference>
<evidence type="ECO:0008006" key="4">
    <source>
        <dbReference type="Google" id="ProtNLM"/>
    </source>
</evidence>
<evidence type="ECO:0000313" key="2">
    <source>
        <dbReference type="EMBL" id="TMW59431.1"/>
    </source>
</evidence>
<dbReference type="PANTHER" id="PTHR21562">
    <property type="entry name" value="NOTUM-RELATED"/>
    <property type="match status" value="1"/>
</dbReference>
<accession>A0A8K1FEH7</accession>
<dbReference type="Proteomes" id="UP000794436">
    <property type="component" value="Unassembled WGS sequence"/>
</dbReference>
<dbReference type="InterPro" id="IPR004963">
    <property type="entry name" value="PAE/NOTUM"/>
</dbReference>
<dbReference type="AlphaFoldDB" id="A0A8K1FEH7"/>
<keyword evidence="3" id="KW-1185">Reference proteome</keyword>
<reference evidence="2" key="1">
    <citation type="submission" date="2019-03" db="EMBL/GenBank/DDBJ databases">
        <title>Long read genome sequence of the mycoparasitic Pythium oligandrum ATCC 38472 isolated from sugarbeet rhizosphere.</title>
        <authorList>
            <person name="Gaulin E."/>
        </authorList>
    </citation>
    <scope>NUCLEOTIDE SEQUENCE</scope>
    <source>
        <strain evidence="2">ATCC 38472_TT</strain>
    </source>
</reference>
<proteinExistence type="predicted"/>
<dbReference type="PANTHER" id="PTHR21562:SF83">
    <property type="entry name" value="PECTIN ACETYLESTERASE 4"/>
    <property type="match status" value="1"/>
</dbReference>
<gene>
    <name evidence="2" type="ORF">Poli38472_004500</name>
</gene>
<feature type="signal peptide" evidence="1">
    <location>
        <begin position="1"/>
        <end position="20"/>
    </location>
</feature>
<dbReference type="Gene3D" id="3.40.50.1820">
    <property type="entry name" value="alpha/beta hydrolase"/>
    <property type="match status" value="1"/>
</dbReference>
<keyword evidence="1" id="KW-0732">Signal</keyword>
<evidence type="ECO:0000256" key="1">
    <source>
        <dbReference type="SAM" id="SignalP"/>
    </source>
</evidence>
<comment type="caution">
    <text evidence="2">The sequence shown here is derived from an EMBL/GenBank/DDBJ whole genome shotgun (WGS) entry which is preliminary data.</text>
</comment>